<evidence type="ECO:0000256" key="1">
    <source>
        <dbReference type="SAM" id="MobiDB-lite"/>
    </source>
</evidence>
<proteinExistence type="predicted"/>
<gene>
    <name evidence="4" type="primary">LOC106163323</name>
</gene>
<keyword evidence="3" id="KW-1185">Reference proteome</keyword>
<feature type="domain" description="Protein kinase" evidence="2">
    <location>
        <begin position="4"/>
        <end position="277"/>
    </location>
</feature>
<dbReference type="GO" id="GO:0005524">
    <property type="term" value="F:ATP binding"/>
    <property type="evidence" value="ECO:0007669"/>
    <property type="project" value="InterPro"/>
</dbReference>
<dbReference type="InterPro" id="IPR016024">
    <property type="entry name" value="ARM-type_fold"/>
</dbReference>
<feature type="region of interest" description="Disordered" evidence="1">
    <location>
        <begin position="161"/>
        <end position="180"/>
    </location>
</feature>
<dbReference type="RefSeq" id="XP_013396335.1">
    <property type="nucleotide sequence ID" value="XM_013540881.1"/>
</dbReference>
<dbReference type="Pfam" id="PF00069">
    <property type="entry name" value="Pkinase"/>
    <property type="match status" value="1"/>
</dbReference>
<dbReference type="InParanoid" id="A0A1S3IDJ5"/>
<dbReference type="PANTHER" id="PTHR46240">
    <property type="entry name" value="SER/THR PROTEIN KINASE ULK4"/>
    <property type="match status" value="1"/>
</dbReference>
<dbReference type="Proteomes" id="UP000085678">
    <property type="component" value="Unplaced"/>
</dbReference>
<dbReference type="InterPro" id="IPR045906">
    <property type="entry name" value="ULK4"/>
</dbReference>
<dbReference type="GO" id="GO:0004672">
    <property type="term" value="F:protein kinase activity"/>
    <property type="evidence" value="ECO:0007669"/>
    <property type="project" value="InterPro"/>
</dbReference>
<dbReference type="KEGG" id="lak:106163323"/>
<reference evidence="4" key="2">
    <citation type="submission" date="2025-08" db="UniProtKB">
        <authorList>
            <consortium name="RefSeq"/>
        </authorList>
    </citation>
    <scope>IDENTIFICATION</scope>
</reference>
<dbReference type="InterPro" id="IPR056981">
    <property type="entry name" value="HEAT_ULK4_RUNKEL"/>
</dbReference>
<dbReference type="GeneID" id="106163323"/>
<dbReference type="InterPro" id="IPR011989">
    <property type="entry name" value="ARM-like"/>
</dbReference>
<dbReference type="OrthoDB" id="24822at2759"/>
<dbReference type="CDD" id="cd14010">
    <property type="entry name" value="STKc_ULK4"/>
    <property type="match status" value="1"/>
</dbReference>
<protein>
    <submittedName>
        <fullName evidence="4">Serine/threonine-protein kinase ULK4</fullName>
    </submittedName>
</protein>
<accession>A0A1S3IDJ5</accession>
<organism evidence="3 4">
    <name type="scientific">Lingula anatina</name>
    <name type="common">Brachiopod</name>
    <name type="synonym">Lingula unguis</name>
    <dbReference type="NCBI Taxonomy" id="7574"/>
    <lineage>
        <taxon>Eukaryota</taxon>
        <taxon>Metazoa</taxon>
        <taxon>Spiralia</taxon>
        <taxon>Lophotrochozoa</taxon>
        <taxon>Brachiopoda</taxon>
        <taxon>Linguliformea</taxon>
        <taxon>Lingulata</taxon>
        <taxon>Lingulida</taxon>
        <taxon>Linguloidea</taxon>
        <taxon>Lingulidae</taxon>
        <taxon>Lingula</taxon>
    </lineage>
</organism>
<dbReference type="Pfam" id="PF23606">
    <property type="entry name" value="HEAT_ULK4"/>
    <property type="match status" value="1"/>
</dbReference>
<dbReference type="Gene3D" id="1.10.510.10">
    <property type="entry name" value="Transferase(Phosphotransferase) domain 1"/>
    <property type="match status" value="1"/>
</dbReference>
<keyword evidence="4" id="KW-0808">Transferase</keyword>
<feature type="region of interest" description="Disordered" evidence="1">
    <location>
        <begin position="348"/>
        <end position="373"/>
    </location>
</feature>
<dbReference type="InterPro" id="IPR011009">
    <property type="entry name" value="Kinase-like_dom_sf"/>
</dbReference>
<dbReference type="STRING" id="7574.A0A1S3IDJ5"/>
<feature type="region of interest" description="Disordered" evidence="1">
    <location>
        <begin position="378"/>
        <end position="397"/>
    </location>
</feature>
<dbReference type="SUPFAM" id="SSF48371">
    <property type="entry name" value="ARM repeat"/>
    <property type="match status" value="1"/>
</dbReference>
<dbReference type="InterPro" id="IPR000719">
    <property type="entry name" value="Prot_kinase_dom"/>
</dbReference>
<evidence type="ECO:0000313" key="3">
    <source>
        <dbReference type="Proteomes" id="UP000085678"/>
    </source>
</evidence>
<dbReference type="PANTHER" id="PTHR46240:SF1">
    <property type="entry name" value="SERINE_THREONINE-PROTEIN KINASE ULK4"/>
    <property type="match status" value="1"/>
</dbReference>
<dbReference type="PROSITE" id="PS50011">
    <property type="entry name" value="PROTEIN_KINASE_DOM"/>
    <property type="match status" value="1"/>
</dbReference>
<keyword evidence="4" id="KW-0418">Kinase</keyword>
<name>A0A1S3IDJ5_LINAN</name>
<evidence type="ECO:0000313" key="4">
    <source>
        <dbReference type="RefSeq" id="XP_013396335.1"/>
    </source>
</evidence>
<dbReference type="Gene3D" id="1.25.10.10">
    <property type="entry name" value="Leucine-rich Repeat Variant"/>
    <property type="match status" value="2"/>
</dbReference>
<sequence>MENFVLYEELFKGEHSVIYKGRRKGTINFLAIHCIDKSQRAFITNHVRLTNEISHKNIVKFYEWYETSNHLWLVVELCTGGSLESLLAQDGHLPESAVRNFGVDLVTGLHYIHSLGLIFADLRPAKILLDGPGVLKYGDFSLTRLEGENLEEMFIHFAESGGESVDQETSPKPDASGSPSYMAPEVIQGGEYSIESDLWSLGCVLYELYTGHPPFLAEGFEQLVDKVLHKEHSTPKVKGSRFSGKASPEFVDLINGFLKKNPNERLGWKGLVNHPFWQGALRGLAQDLEGGPPSVKASLAVSKSLRESVTVTTGRKISSVLGKVVVLEGSTEKPLLLDNVAENVDLSERPVSSLSDQPRPKSAQANSDLKPMFTLSSRPGTVGQQDERVTSPHKLAQSPLSIKETFRKNKTPRAEAAIAEEAQSELQELIYHESDWTVTQIVDNPKVMKPAPLKYDAKTLSVPPYSVDKILSLQSKDQLKHIQLVVNTIESPEKGPPSQKRMHFLNYLAVIASHPVIANLLVKCNGLSVLARQLKEQPHELHRTKVARAMGLAAYCCTEVEETLNLTEPVTVITELIRDGFRNTRQKQGLLPALGELLFLIASQEEVRGHPVEQWGIPSVSFTMVTRCLREGEDPVVNHCAAKIIENIASTNGQHIEKFLGNDVALSLWYVFNHSTVDTLRITAISALCRLAKHSVSVFQCVIEKVGLPSVLDTLGASVTRVQQAMVTLFARLISSASHLQRLMQDKDFVQRIMKLLEHPSAVIRAKAFLVILEVIQHNQEMMLGCCQMRLVMYIERDFKKQTSAAGDYQEQLEYLGRCLDLIIQYIVETIPKINSEMVSALEAVSGRKHPSTVQAKQLKAWLPMMPVLLHLVTSQIFRPKVVTKEFFETLATFLNHVKSIDAGETNIEPATGPAGTEEFTNTVLSILEAISQHPGLTTQFSGPVIEKILPALGALISSQNGNTRAMCLRLFSDLATTFLNEEQFEVSHRASTKLLQHIIRETLLPQYEQILLDQDPLPSYGLKLLLALLEHNVAFIKQFESLGLVQVLFQVLLDHQSNPVSNAMQSMVGILNCLVSHKETDIQDLYDQGLVDHLSNVFIEVTSLHMSSEDKGDPKTLSAMMNSLLETIHYLLKNISEVVRKALHSKKTGGTDNTDAEMAEQLLLNNKPFTELTGLLTQLLCHEESDIQELACKNLSLMVQLYGGEYPESLSPENMECYSEALKMADSKKQKIILRIIKRLVSTGEEHARMLREEGSLLTDTMKKLADAASSHADVALSSLASEILRSAGLD</sequence>
<dbReference type="SUPFAM" id="SSF56112">
    <property type="entry name" value="Protein kinase-like (PK-like)"/>
    <property type="match status" value="1"/>
</dbReference>
<evidence type="ECO:0000259" key="2">
    <source>
        <dbReference type="PROSITE" id="PS50011"/>
    </source>
</evidence>
<reference evidence="4" key="1">
    <citation type="journal article" date="2015" name="Nat. Commun.">
        <title>The Lingula genome provides insights into brachiopod evolution and the origin of phosphate biomineralization.</title>
        <authorList>
            <person name="Luo Y.J."/>
            <person name="Takeuchi T."/>
            <person name="Koyanagi R."/>
            <person name="Yamada L."/>
            <person name="Kanda M."/>
            <person name="Khalturina M."/>
            <person name="Fujie M."/>
            <person name="Yamasaki S.I."/>
            <person name="Endo K."/>
            <person name="Satoh N."/>
        </authorList>
    </citation>
    <scope>NUCLEOTIDE SEQUENCE</scope>
</reference>